<evidence type="ECO:0000256" key="3">
    <source>
        <dbReference type="ARBA" id="ARBA00022723"/>
    </source>
</evidence>
<dbReference type="RefSeq" id="WP_144592072.1">
    <property type="nucleotide sequence ID" value="NZ_VJWX01000417.1"/>
</dbReference>
<proteinExistence type="inferred from homology"/>
<evidence type="ECO:0000313" key="7">
    <source>
        <dbReference type="Proteomes" id="UP000320011"/>
    </source>
</evidence>
<dbReference type="InterPro" id="IPR036820">
    <property type="entry name" value="Archease_dom_sf"/>
</dbReference>
<keyword evidence="7" id="KW-1185">Reference proteome</keyword>
<accession>A0A558B1H1</accession>
<dbReference type="EMBL" id="VJWX01000417">
    <property type="protein sequence ID" value="TVT30368.1"/>
    <property type="molecule type" value="Genomic_DNA"/>
</dbReference>
<dbReference type="AlphaFoldDB" id="A0A558B1H1"/>
<sequence length="141" mass="14851">MTGSGARGHRTAAHTADLRVEAWGPTREDCIAQAVAAMVESFAGAGLPAPEATAECEVTGEEDTDLLAAALDEVIYRLETTGEIPAVTEVSPRPGGLRLRFRTVDAGALPAVGAIPKAVSLHELRCERGPDRWWCSATIDV</sequence>
<dbReference type="GO" id="GO:0008033">
    <property type="term" value="P:tRNA processing"/>
    <property type="evidence" value="ECO:0007669"/>
    <property type="project" value="UniProtKB-KW"/>
</dbReference>
<comment type="similarity">
    <text evidence="1">Belongs to the archease family.</text>
</comment>
<dbReference type="SUPFAM" id="SSF69819">
    <property type="entry name" value="MTH1598-like"/>
    <property type="match status" value="1"/>
</dbReference>
<keyword evidence="4" id="KW-0106">Calcium</keyword>
<evidence type="ECO:0000259" key="5">
    <source>
        <dbReference type="Pfam" id="PF01951"/>
    </source>
</evidence>
<comment type="caution">
    <text evidence="6">The sequence shown here is derived from an EMBL/GenBank/DDBJ whole genome shotgun (WGS) entry which is preliminary data.</text>
</comment>
<dbReference type="GO" id="GO:0046872">
    <property type="term" value="F:metal ion binding"/>
    <property type="evidence" value="ECO:0007669"/>
    <property type="project" value="UniProtKB-KW"/>
</dbReference>
<keyword evidence="2" id="KW-0819">tRNA processing</keyword>
<dbReference type="Pfam" id="PF01951">
    <property type="entry name" value="Archease"/>
    <property type="match status" value="1"/>
</dbReference>
<dbReference type="OrthoDB" id="3827441at2"/>
<evidence type="ECO:0000256" key="1">
    <source>
        <dbReference type="ARBA" id="ARBA00007963"/>
    </source>
</evidence>
<dbReference type="InterPro" id="IPR023572">
    <property type="entry name" value="Archease_dom"/>
</dbReference>
<feature type="domain" description="Archease" evidence="5">
    <location>
        <begin position="11"/>
        <end position="141"/>
    </location>
</feature>
<reference evidence="6 7" key="1">
    <citation type="submission" date="2019-07" db="EMBL/GenBank/DDBJ databases">
        <authorList>
            <person name="Duangmal K."/>
            <person name="Teo W.F.A."/>
        </authorList>
    </citation>
    <scope>NUCLEOTIDE SEQUENCE [LARGE SCALE GENOMIC DNA]</scope>
    <source>
        <strain evidence="6 7">TBRC 6029</strain>
    </source>
</reference>
<gene>
    <name evidence="6" type="ORF">FNH05_29235</name>
</gene>
<dbReference type="Proteomes" id="UP000320011">
    <property type="component" value="Unassembled WGS sequence"/>
</dbReference>
<keyword evidence="3" id="KW-0479">Metal-binding</keyword>
<dbReference type="Gene3D" id="3.55.10.10">
    <property type="entry name" value="Archease domain"/>
    <property type="match status" value="1"/>
</dbReference>
<evidence type="ECO:0000313" key="6">
    <source>
        <dbReference type="EMBL" id="TVT30368.1"/>
    </source>
</evidence>
<evidence type="ECO:0000256" key="4">
    <source>
        <dbReference type="ARBA" id="ARBA00022837"/>
    </source>
</evidence>
<reference evidence="6 7" key="2">
    <citation type="submission" date="2019-08" db="EMBL/GenBank/DDBJ databases">
        <title>Amycolatopsis acidicola sp. nov., isolated from peat swamp forest soil.</title>
        <authorList>
            <person name="Srisuk N."/>
        </authorList>
    </citation>
    <scope>NUCLEOTIDE SEQUENCE [LARGE SCALE GENOMIC DNA]</scope>
    <source>
        <strain evidence="6 7">TBRC 6029</strain>
    </source>
</reference>
<organism evidence="6 7">
    <name type="scientific">Amycolatopsis rhizosphaerae</name>
    <dbReference type="NCBI Taxonomy" id="2053003"/>
    <lineage>
        <taxon>Bacteria</taxon>
        <taxon>Bacillati</taxon>
        <taxon>Actinomycetota</taxon>
        <taxon>Actinomycetes</taxon>
        <taxon>Pseudonocardiales</taxon>
        <taxon>Pseudonocardiaceae</taxon>
        <taxon>Amycolatopsis</taxon>
    </lineage>
</organism>
<name>A0A558B1H1_9PSEU</name>
<evidence type="ECO:0000256" key="2">
    <source>
        <dbReference type="ARBA" id="ARBA00022694"/>
    </source>
</evidence>
<protein>
    <submittedName>
        <fullName evidence="6">Archease</fullName>
    </submittedName>
</protein>